<keyword evidence="5" id="KW-1185">Reference proteome</keyword>
<dbReference type="Pfam" id="PF01841">
    <property type="entry name" value="Transglut_core"/>
    <property type="match status" value="1"/>
</dbReference>
<name>A0A2T6C3C5_9FLAO</name>
<dbReference type="InterPro" id="IPR024618">
    <property type="entry name" value="DUF3857"/>
</dbReference>
<accession>A0A2T6C3C5</accession>
<dbReference type="AlphaFoldDB" id="A0A2T6C3C5"/>
<dbReference type="Gene3D" id="3.10.620.30">
    <property type="match status" value="1"/>
</dbReference>
<feature type="chain" id="PRO_5015704384" evidence="1">
    <location>
        <begin position="23"/>
        <end position="631"/>
    </location>
</feature>
<evidence type="ECO:0000259" key="2">
    <source>
        <dbReference type="Pfam" id="PF01841"/>
    </source>
</evidence>
<gene>
    <name evidence="4" type="ORF">C8N46_102219</name>
</gene>
<feature type="signal peptide" evidence="1">
    <location>
        <begin position="1"/>
        <end position="22"/>
    </location>
</feature>
<reference evidence="4 5" key="1">
    <citation type="submission" date="2018-04" db="EMBL/GenBank/DDBJ databases">
        <title>Genomic Encyclopedia of Archaeal and Bacterial Type Strains, Phase II (KMG-II): from individual species to whole genera.</title>
        <authorList>
            <person name="Goeker M."/>
        </authorList>
    </citation>
    <scope>NUCLEOTIDE SEQUENCE [LARGE SCALE GENOMIC DNA]</scope>
    <source>
        <strain evidence="4 5">DSM 25731</strain>
    </source>
</reference>
<dbReference type="Gene3D" id="2.60.40.3140">
    <property type="match status" value="1"/>
</dbReference>
<keyword evidence="1" id="KW-0732">Signal</keyword>
<dbReference type="EMBL" id="QBKT01000002">
    <property type="protein sequence ID" value="PTX62819.1"/>
    <property type="molecule type" value="Genomic_DNA"/>
</dbReference>
<evidence type="ECO:0000313" key="4">
    <source>
        <dbReference type="EMBL" id="PTX62819.1"/>
    </source>
</evidence>
<organism evidence="4 5">
    <name type="scientific">Kordia periserrulae</name>
    <dbReference type="NCBI Taxonomy" id="701523"/>
    <lineage>
        <taxon>Bacteria</taxon>
        <taxon>Pseudomonadati</taxon>
        <taxon>Bacteroidota</taxon>
        <taxon>Flavobacteriia</taxon>
        <taxon>Flavobacteriales</taxon>
        <taxon>Flavobacteriaceae</taxon>
        <taxon>Kordia</taxon>
    </lineage>
</organism>
<evidence type="ECO:0000313" key="5">
    <source>
        <dbReference type="Proteomes" id="UP000244090"/>
    </source>
</evidence>
<dbReference type="InterPro" id="IPR038765">
    <property type="entry name" value="Papain-like_cys_pep_sf"/>
</dbReference>
<feature type="domain" description="Transglutaminase-like" evidence="2">
    <location>
        <begin position="268"/>
        <end position="350"/>
    </location>
</feature>
<protein>
    <submittedName>
        <fullName evidence="4">Transglutaminase superfamily protein</fullName>
    </submittedName>
</protein>
<dbReference type="Gene3D" id="2.60.120.1130">
    <property type="match status" value="1"/>
</dbReference>
<dbReference type="Pfam" id="PF12969">
    <property type="entry name" value="DUF3857"/>
    <property type="match status" value="1"/>
</dbReference>
<dbReference type="OrthoDB" id="98874at2"/>
<dbReference type="Proteomes" id="UP000244090">
    <property type="component" value="Unassembled WGS sequence"/>
</dbReference>
<dbReference type="InterPro" id="IPR002931">
    <property type="entry name" value="Transglutaminase-like"/>
</dbReference>
<evidence type="ECO:0000256" key="1">
    <source>
        <dbReference type="SAM" id="SignalP"/>
    </source>
</evidence>
<feature type="domain" description="DUF3857" evidence="3">
    <location>
        <begin position="68"/>
        <end position="207"/>
    </location>
</feature>
<dbReference type="RefSeq" id="WP_146169735.1">
    <property type="nucleotide sequence ID" value="NZ_QBKT01000002.1"/>
</dbReference>
<proteinExistence type="predicted"/>
<dbReference type="SUPFAM" id="SSF54001">
    <property type="entry name" value="Cysteine proteinases"/>
    <property type="match status" value="1"/>
</dbReference>
<comment type="caution">
    <text evidence="4">The sequence shown here is derived from an EMBL/GenBank/DDBJ whole genome shotgun (WGS) entry which is preliminary data.</text>
</comment>
<sequence length="631" mass="73290">MTTSYLKFPVLLLLFVMQYSFAQKNPSEDFRFLERTENIKIHLDKGNFEIVKNIHEKAEYVTANKLYFANEVLRFDSFTKIEDIEAVTYLPDSGKKLEVDYIETKHEFDDGIFYSDQQTKNFTFPGVTKGAITDLKYKEVINEPHFLGLFRFGTYAPTEKAVLRIEFPKNVEIGYKEFHTENITINFQKEEKKNHNIYTWTTENVAKFSSEDDAEAALYHLPHIILHIKNYTENGKTIPILNNVNDLYSWYASLAKRVDESDLKKVHEIAEDIAKNYSTDREKAEAIYNWVQENITYVAFEDGLGGFIPRGAASVCKNRYGDCKDMANLLYVMLNHVGIPAYRTWIGTRDRPYLYDEVPTPMVDNHMITATVIDNDTIFIDGTDSYVNFGMPSSFTQTKEALIGISPERFVLKKVPVQPAEKSKTVINTTITFEDGNIKASEKRVMTGYERVDFVTDYLYKKKDNTEEEFLNTTLALGNNKTKYQNITVSPIESKYKELTLAFDLQIENYAKTIGSKTILNLNIDRVLSKQKIDIETRKYAKKIDHQYQKEYTTTFIIPEGYKVTSVPKPIKFDGKDYGFDIHYEQKDNQIIQHKSIYINTLRVEKEDFEAWNSFVKKLIKAYKKSIIIEK</sequence>
<evidence type="ECO:0000259" key="3">
    <source>
        <dbReference type="Pfam" id="PF12969"/>
    </source>
</evidence>